<sequence length="65" mass="8159">MKRYYDKRPKEPRKRMHYNKRGIAKHSFRTEAEALRFIKKCKLTEYTPYLCAECGYWHIGRRYKR</sequence>
<proteinExistence type="predicted"/>
<evidence type="ECO:0000313" key="1">
    <source>
        <dbReference type="EMBL" id="DAF54505.1"/>
    </source>
</evidence>
<organism evidence="1">
    <name type="scientific">Siphoviridae sp. ctKwY15</name>
    <dbReference type="NCBI Taxonomy" id="2827843"/>
    <lineage>
        <taxon>Viruses</taxon>
        <taxon>Duplodnaviria</taxon>
        <taxon>Heunggongvirae</taxon>
        <taxon>Uroviricota</taxon>
        <taxon>Caudoviricetes</taxon>
    </lineage>
</organism>
<dbReference type="EMBL" id="BK032679">
    <property type="protein sequence ID" value="DAF54505.1"/>
    <property type="molecule type" value="Genomic_DNA"/>
</dbReference>
<name>A0A8S5SU11_9CAUD</name>
<reference evidence="1" key="1">
    <citation type="journal article" date="2021" name="Proc. Natl. Acad. Sci. U.S.A.">
        <title>A Catalog of Tens of Thousands of Viruses from Human Metagenomes Reveals Hidden Associations with Chronic Diseases.</title>
        <authorList>
            <person name="Tisza M.J."/>
            <person name="Buck C.B."/>
        </authorList>
    </citation>
    <scope>NUCLEOTIDE SEQUENCE</scope>
    <source>
        <strain evidence="1">CtKwY15</strain>
    </source>
</reference>
<protein>
    <submittedName>
        <fullName evidence="1">Uncharacterized protein</fullName>
    </submittedName>
</protein>
<accession>A0A8S5SU11</accession>